<dbReference type="EMBL" id="HBUF01344737">
    <property type="protein sequence ID" value="CAG6708056.1"/>
    <property type="molecule type" value="Transcribed_RNA"/>
</dbReference>
<dbReference type="EMBL" id="HBUF01199735">
    <property type="protein sequence ID" value="CAG6661474.1"/>
    <property type="molecule type" value="Transcribed_RNA"/>
</dbReference>
<dbReference type="EMBL" id="HBUF01604690">
    <property type="protein sequence ID" value="CAG6777252.1"/>
    <property type="molecule type" value="Transcribed_RNA"/>
</dbReference>
<dbReference type="EMBL" id="HBUF01344739">
    <property type="protein sequence ID" value="CAG6708062.1"/>
    <property type="molecule type" value="Transcribed_RNA"/>
</dbReference>
<name>A0A8D9B6D5_9HEMI</name>
<proteinExistence type="inferred from homology"/>
<dbReference type="EMBL" id="HBUF01344738">
    <property type="protein sequence ID" value="CAG6708059.1"/>
    <property type="molecule type" value="Transcribed_RNA"/>
</dbReference>
<dbReference type="EMBL" id="HBUF01199734">
    <property type="protein sequence ID" value="CAG6661472.1"/>
    <property type="molecule type" value="Transcribed_RNA"/>
</dbReference>
<dbReference type="EMBL" id="HBUF01604689">
    <property type="protein sequence ID" value="CAG6777247.1"/>
    <property type="molecule type" value="Transcribed_RNA"/>
</dbReference>
<dbReference type="AlphaFoldDB" id="A0A8D9B6D5"/>
<dbReference type="EMBL" id="HBUF01028928">
    <property type="protein sequence ID" value="CAG6613917.1"/>
    <property type="molecule type" value="Transcribed_RNA"/>
</dbReference>
<dbReference type="InterPro" id="IPR037667">
    <property type="entry name" value="FMC1_homologue"/>
</dbReference>
<evidence type="ECO:0000256" key="1">
    <source>
        <dbReference type="ARBA" id="ARBA00009058"/>
    </source>
</evidence>
<dbReference type="PANTHER" id="PTHR31716">
    <property type="entry name" value="PROTEIN FMC1 HOMOLOG"/>
    <property type="match status" value="1"/>
</dbReference>
<dbReference type="EMBL" id="HBUF01028926">
    <property type="protein sequence ID" value="CAG6613911.1"/>
    <property type="molecule type" value="Transcribed_RNA"/>
</dbReference>
<reference evidence="3" key="1">
    <citation type="submission" date="2021-05" db="EMBL/GenBank/DDBJ databases">
        <authorList>
            <person name="Alioto T."/>
            <person name="Alioto T."/>
            <person name="Gomez Garrido J."/>
        </authorList>
    </citation>
    <scope>NUCLEOTIDE SEQUENCE</scope>
</reference>
<dbReference type="PANTHER" id="PTHR31716:SF1">
    <property type="entry name" value="PROTEIN FMC1 HOMOLOG"/>
    <property type="match status" value="1"/>
</dbReference>
<dbReference type="EMBL" id="HBUF01199732">
    <property type="protein sequence ID" value="CAG6661468.1"/>
    <property type="molecule type" value="Transcribed_RNA"/>
</dbReference>
<protein>
    <recommendedName>
        <fullName evidence="2">Protein FMC1 homolog</fullName>
    </recommendedName>
</protein>
<evidence type="ECO:0000313" key="3">
    <source>
        <dbReference type="EMBL" id="CAG6777247.1"/>
    </source>
</evidence>
<accession>A0A8D9B6D5</accession>
<sequence length="117" mass="13652">MATLNYTSKVSVLRKLVSELRKVHNIQSLNKVSPTTTYLKDQDSIKYIFNQYRKNQVTDEQVCKEQESMNYLVNTYLCYLSSKRTHEQIVKDFHSRGERSVQDTADLVGFTLPPTKE</sequence>
<dbReference type="EMBL" id="HBUF01604691">
    <property type="protein sequence ID" value="CAG6777255.1"/>
    <property type="molecule type" value="Transcribed_RNA"/>
</dbReference>
<dbReference type="EMBL" id="HBUF01604692">
    <property type="protein sequence ID" value="CAG6777259.1"/>
    <property type="molecule type" value="Transcribed_RNA"/>
</dbReference>
<dbReference type="EMBL" id="HBUF01028927">
    <property type="protein sequence ID" value="CAG6613914.1"/>
    <property type="molecule type" value="Transcribed_RNA"/>
</dbReference>
<dbReference type="EMBL" id="HBUF01199733">
    <property type="protein sequence ID" value="CAG6661470.1"/>
    <property type="molecule type" value="Transcribed_RNA"/>
</dbReference>
<evidence type="ECO:0000256" key="2">
    <source>
        <dbReference type="ARBA" id="ARBA00013846"/>
    </source>
</evidence>
<dbReference type="EMBL" id="HBUF01028924">
    <property type="protein sequence ID" value="CAG6613905.1"/>
    <property type="molecule type" value="Transcribed_RNA"/>
</dbReference>
<dbReference type="EMBL" id="HBUF01028925">
    <property type="protein sequence ID" value="CAG6613908.1"/>
    <property type="molecule type" value="Transcribed_RNA"/>
</dbReference>
<dbReference type="GO" id="GO:0005739">
    <property type="term" value="C:mitochondrion"/>
    <property type="evidence" value="ECO:0007669"/>
    <property type="project" value="TreeGrafter"/>
</dbReference>
<comment type="similarity">
    <text evidence="1">Belongs to the FMC1 family.</text>
</comment>
<organism evidence="3">
    <name type="scientific">Cacopsylla melanoneura</name>
    <dbReference type="NCBI Taxonomy" id="428564"/>
    <lineage>
        <taxon>Eukaryota</taxon>
        <taxon>Metazoa</taxon>
        <taxon>Ecdysozoa</taxon>
        <taxon>Arthropoda</taxon>
        <taxon>Hexapoda</taxon>
        <taxon>Insecta</taxon>
        <taxon>Pterygota</taxon>
        <taxon>Neoptera</taxon>
        <taxon>Paraneoptera</taxon>
        <taxon>Hemiptera</taxon>
        <taxon>Sternorrhyncha</taxon>
        <taxon>Psylloidea</taxon>
        <taxon>Psyllidae</taxon>
        <taxon>Psyllinae</taxon>
        <taxon>Cacopsylla</taxon>
    </lineage>
</organism>
<dbReference type="EMBL" id="HBUF01604693">
    <property type="protein sequence ID" value="CAG6777263.1"/>
    <property type="molecule type" value="Transcribed_RNA"/>
</dbReference>